<comment type="caution">
    <text evidence="1">The sequence shown here is derived from an EMBL/GenBank/DDBJ whole genome shotgun (WGS) entry which is preliminary data.</text>
</comment>
<protein>
    <submittedName>
        <fullName evidence="1">Uncharacterized protein</fullName>
    </submittedName>
</protein>
<reference evidence="1" key="1">
    <citation type="journal article" date="2023" name="Insect Mol. Biol.">
        <title>Genome sequencing provides insights into the evolution of gene families encoding plant cell wall-degrading enzymes in longhorned beetles.</title>
        <authorList>
            <person name="Shin N.R."/>
            <person name="Okamura Y."/>
            <person name="Kirsch R."/>
            <person name="Pauchet Y."/>
        </authorList>
    </citation>
    <scope>NUCLEOTIDE SEQUENCE</scope>
    <source>
        <strain evidence="1">RBIC_L_NR</strain>
    </source>
</reference>
<dbReference type="EMBL" id="JANEYF010005816">
    <property type="protein sequence ID" value="KAJ8926671.1"/>
    <property type="molecule type" value="Genomic_DNA"/>
</dbReference>
<sequence>MYRPLILARESKAEEFKMMAKTYIQTFEKQMSSPEMRKLVSNENNEQYDLLLVEYLMPSIFPLKDVYKCPMVGINSLHLTVLATESLGMWKHPGLDPGYYLSFSTNLSFKERVISTVSYYLLKITTSIPTVSQYTLAARKYFGKDTREVLSMFKDVSLV</sequence>
<evidence type="ECO:0000313" key="2">
    <source>
        <dbReference type="Proteomes" id="UP001162156"/>
    </source>
</evidence>
<dbReference type="SUPFAM" id="SSF53756">
    <property type="entry name" value="UDP-Glycosyltransferase/glycogen phosphorylase"/>
    <property type="match status" value="1"/>
</dbReference>
<dbReference type="AlphaFoldDB" id="A0AAV8WJN2"/>
<accession>A0AAV8WJN2</accession>
<gene>
    <name evidence="1" type="ORF">NQ314_020938</name>
</gene>
<name>A0AAV8WJN2_9CUCU</name>
<organism evidence="1 2">
    <name type="scientific">Rhamnusium bicolor</name>
    <dbReference type="NCBI Taxonomy" id="1586634"/>
    <lineage>
        <taxon>Eukaryota</taxon>
        <taxon>Metazoa</taxon>
        <taxon>Ecdysozoa</taxon>
        <taxon>Arthropoda</taxon>
        <taxon>Hexapoda</taxon>
        <taxon>Insecta</taxon>
        <taxon>Pterygota</taxon>
        <taxon>Neoptera</taxon>
        <taxon>Endopterygota</taxon>
        <taxon>Coleoptera</taxon>
        <taxon>Polyphaga</taxon>
        <taxon>Cucujiformia</taxon>
        <taxon>Chrysomeloidea</taxon>
        <taxon>Cerambycidae</taxon>
        <taxon>Lepturinae</taxon>
        <taxon>Rhagiini</taxon>
        <taxon>Rhamnusium</taxon>
    </lineage>
</organism>
<evidence type="ECO:0000313" key="1">
    <source>
        <dbReference type="EMBL" id="KAJ8926671.1"/>
    </source>
</evidence>
<proteinExistence type="predicted"/>
<keyword evidence="2" id="KW-1185">Reference proteome</keyword>
<dbReference type="Proteomes" id="UP001162156">
    <property type="component" value="Unassembled WGS sequence"/>
</dbReference>